<evidence type="ECO:0000313" key="3">
    <source>
        <dbReference type="Proteomes" id="UP000641514"/>
    </source>
</evidence>
<evidence type="ECO:0000256" key="1">
    <source>
        <dbReference type="SAM" id="Phobius"/>
    </source>
</evidence>
<keyword evidence="1" id="KW-1133">Transmembrane helix</keyword>
<protein>
    <submittedName>
        <fullName evidence="2">Uncharacterized protein</fullName>
    </submittedName>
</protein>
<organism evidence="2 3">
    <name type="scientific">Hoyosella rhizosphaerae</name>
    <dbReference type="NCBI Taxonomy" id="1755582"/>
    <lineage>
        <taxon>Bacteria</taxon>
        <taxon>Bacillati</taxon>
        <taxon>Actinomycetota</taxon>
        <taxon>Actinomycetes</taxon>
        <taxon>Mycobacteriales</taxon>
        <taxon>Hoyosellaceae</taxon>
        <taxon>Hoyosella</taxon>
    </lineage>
</organism>
<keyword evidence="1" id="KW-0472">Membrane</keyword>
<dbReference type="AlphaFoldDB" id="A0A916U1M7"/>
<evidence type="ECO:0000313" key="2">
    <source>
        <dbReference type="EMBL" id="GGC55736.1"/>
    </source>
</evidence>
<sequence>MTVKVRASIHIKGYALALLAMVVTVSLMAMVLEFLGLRETTPSWVYVLVAVPVISFVKAAYTSIKFAQISELERLEKLEMIDP</sequence>
<proteinExistence type="predicted"/>
<comment type="caution">
    <text evidence="2">The sequence shown here is derived from an EMBL/GenBank/DDBJ whole genome shotgun (WGS) entry which is preliminary data.</text>
</comment>
<gene>
    <name evidence="2" type="ORF">GCM10011410_05170</name>
</gene>
<reference evidence="2" key="2">
    <citation type="submission" date="2020-09" db="EMBL/GenBank/DDBJ databases">
        <authorList>
            <person name="Sun Q."/>
            <person name="Zhou Y."/>
        </authorList>
    </citation>
    <scope>NUCLEOTIDE SEQUENCE</scope>
    <source>
        <strain evidence="2">CGMCC 1.15478</strain>
    </source>
</reference>
<name>A0A916U1M7_9ACTN</name>
<dbReference type="Proteomes" id="UP000641514">
    <property type="component" value="Unassembled WGS sequence"/>
</dbReference>
<dbReference type="EMBL" id="BMJH01000001">
    <property type="protein sequence ID" value="GGC55736.1"/>
    <property type="molecule type" value="Genomic_DNA"/>
</dbReference>
<keyword evidence="1" id="KW-0812">Transmembrane</keyword>
<dbReference type="RefSeq" id="WP_188670364.1">
    <property type="nucleotide sequence ID" value="NZ_BMJH01000001.1"/>
</dbReference>
<accession>A0A916U1M7</accession>
<keyword evidence="3" id="KW-1185">Reference proteome</keyword>
<reference evidence="2" key="1">
    <citation type="journal article" date="2014" name="Int. J. Syst. Evol. Microbiol.">
        <title>Complete genome sequence of Corynebacterium casei LMG S-19264T (=DSM 44701T), isolated from a smear-ripened cheese.</title>
        <authorList>
            <consortium name="US DOE Joint Genome Institute (JGI-PGF)"/>
            <person name="Walter F."/>
            <person name="Albersmeier A."/>
            <person name="Kalinowski J."/>
            <person name="Ruckert C."/>
        </authorList>
    </citation>
    <scope>NUCLEOTIDE SEQUENCE</scope>
    <source>
        <strain evidence="2">CGMCC 1.15478</strain>
    </source>
</reference>
<feature type="transmembrane region" description="Helical" evidence="1">
    <location>
        <begin position="12"/>
        <end position="32"/>
    </location>
</feature>
<feature type="transmembrane region" description="Helical" evidence="1">
    <location>
        <begin position="44"/>
        <end position="64"/>
    </location>
</feature>